<feature type="transmembrane region" description="Helical" evidence="8">
    <location>
        <begin position="249"/>
        <end position="271"/>
    </location>
</feature>
<accession>A0A1E5T2Q5</accession>
<evidence type="ECO:0000256" key="2">
    <source>
        <dbReference type="ARBA" id="ARBA00022475"/>
    </source>
</evidence>
<evidence type="ECO:0000256" key="1">
    <source>
        <dbReference type="ARBA" id="ARBA00004651"/>
    </source>
</evidence>
<comment type="subcellular location">
    <subcellularLocation>
        <location evidence="1">Cell membrane</location>
        <topology evidence="1">Multi-pass membrane protein</topology>
    </subcellularLocation>
</comment>
<keyword evidence="2" id="KW-1003">Cell membrane</keyword>
<evidence type="ECO:0000259" key="9">
    <source>
        <dbReference type="Pfam" id="PF13231"/>
    </source>
</evidence>
<keyword evidence="7 8" id="KW-0472">Membrane</keyword>
<keyword evidence="11" id="KW-1185">Reference proteome</keyword>
<name>A0A1E5T2Q5_9BACT</name>
<keyword evidence="5 8" id="KW-0812">Transmembrane</keyword>
<evidence type="ECO:0000313" key="10">
    <source>
        <dbReference type="EMBL" id="OEK05660.1"/>
    </source>
</evidence>
<gene>
    <name evidence="10" type="ORF">BFP71_18395</name>
</gene>
<evidence type="ECO:0000313" key="11">
    <source>
        <dbReference type="Proteomes" id="UP000095552"/>
    </source>
</evidence>
<keyword evidence="3" id="KW-0328">Glycosyltransferase</keyword>
<dbReference type="EMBL" id="MDGQ01000005">
    <property type="protein sequence ID" value="OEK05660.1"/>
    <property type="molecule type" value="Genomic_DNA"/>
</dbReference>
<feature type="transmembrane region" description="Helical" evidence="8">
    <location>
        <begin position="283"/>
        <end position="300"/>
    </location>
</feature>
<dbReference type="GO" id="GO:0005886">
    <property type="term" value="C:plasma membrane"/>
    <property type="evidence" value="ECO:0007669"/>
    <property type="project" value="UniProtKB-SubCell"/>
</dbReference>
<dbReference type="InterPro" id="IPR050297">
    <property type="entry name" value="LipidA_mod_glycosyltrf_83"/>
</dbReference>
<dbReference type="GO" id="GO:0016763">
    <property type="term" value="F:pentosyltransferase activity"/>
    <property type="evidence" value="ECO:0007669"/>
    <property type="project" value="TreeGrafter"/>
</dbReference>
<feature type="transmembrane region" description="Helical" evidence="8">
    <location>
        <begin position="149"/>
        <end position="182"/>
    </location>
</feature>
<feature type="domain" description="Glycosyltransferase RgtA/B/C/D-like" evidence="9">
    <location>
        <begin position="50"/>
        <end position="205"/>
    </location>
</feature>
<dbReference type="GO" id="GO:0000030">
    <property type="term" value="F:mannosyltransferase activity"/>
    <property type="evidence" value="ECO:0007669"/>
    <property type="project" value="InterPro"/>
</dbReference>
<dbReference type="STRING" id="1563681.BFP71_18395"/>
<organism evidence="10 11">
    <name type="scientific">Roseivirga misakiensis</name>
    <dbReference type="NCBI Taxonomy" id="1563681"/>
    <lineage>
        <taxon>Bacteria</taxon>
        <taxon>Pseudomonadati</taxon>
        <taxon>Bacteroidota</taxon>
        <taxon>Cytophagia</taxon>
        <taxon>Cytophagales</taxon>
        <taxon>Roseivirgaceae</taxon>
        <taxon>Roseivirga</taxon>
    </lineage>
</organism>
<dbReference type="GO" id="GO:0009103">
    <property type="term" value="P:lipopolysaccharide biosynthetic process"/>
    <property type="evidence" value="ECO:0007669"/>
    <property type="project" value="UniProtKB-ARBA"/>
</dbReference>
<evidence type="ECO:0000256" key="7">
    <source>
        <dbReference type="ARBA" id="ARBA00023136"/>
    </source>
</evidence>
<dbReference type="InterPro" id="IPR038731">
    <property type="entry name" value="RgtA/B/C-like"/>
</dbReference>
<dbReference type="PANTHER" id="PTHR33908">
    <property type="entry name" value="MANNOSYLTRANSFERASE YKCB-RELATED"/>
    <property type="match status" value="1"/>
</dbReference>
<feature type="transmembrane region" description="Helical" evidence="8">
    <location>
        <begin position="392"/>
        <end position="409"/>
    </location>
</feature>
<evidence type="ECO:0000256" key="3">
    <source>
        <dbReference type="ARBA" id="ARBA00022676"/>
    </source>
</evidence>
<evidence type="ECO:0000256" key="4">
    <source>
        <dbReference type="ARBA" id="ARBA00022679"/>
    </source>
</evidence>
<keyword evidence="6 8" id="KW-1133">Transmembrane helix</keyword>
<feature type="transmembrane region" description="Helical" evidence="8">
    <location>
        <begin position="363"/>
        <end position="380"/>
    </location>
</feature>
<feature type="transmembrane region" description="Helical" evidence="8">
    <location>
        <begin position="125"/>
        <end position="143"/>
    </location>
</feature>
<reference evidence="10 11" key="1">
    <citation type="submission" date="2016-08" db="EMBL/GenBank/DDBJ databases">
        <title>Draft genome of Fabibacter sp. strain SK-8.</title>
        <authorList>
            <person name="Wong S.-K."/>
            <person name="Hamasaki K."/>
            <person name="Yoshizawa S."/>
        </authorList>
    </citation>
    <scope>NUCLEOTIDE SEQUENCE [LARGE SCALE GENOMIC DNA]</scope>
    <source>
        <strain evidence="10 11">SK-8</strain>
    </source>
</reference>
<sequence>MTVITAVYLLNFHVNDIWTPNESFYAEAVREMFESGNFLEIFYNYEPRYNKPPLTYWLIAGSSSIFGLNEFGIRLPIVLLGVGSIWLTYLIGRLLYGEKGGLYAMVMMAFSVQVLAVKQYASPEIPLTFFFTLTMYYVIKGFLTRNKKYILLSYVALGLTVLTKGFPYIIVIASIIGIFILVKGPDKWKRVWKEVKFLNLHIGLPIALLIGLSWVIFMYLKDGQEFWEVYYRETFGRALSKKTNGPKPFFYLEVISWSIIPYSLTFFFAVLRWFGDRKNISKVLFPVCWVAAMLIIFTAAKGKIPTYMIQAHPAMLLMIVPLLLEYSPKAKFWRTVWKTTFALPSILIIAATFYAIYFLGLNVLLYSLAVFSLIGFVLWLRKGNDPDWNVMIPFWSITAFLICFAIYLPRMERFRPYDELGNVINVEQKISKSIPIQIQETLIHNIPYYAERLAIRDQTIEEINNNGLKAPTLALIRDEDFSELVGFKSIWSGMIYDFSSESQFLKFVLACLDAEKGDFSKFAKYHVVTKDIE</sequence>
<evidence type="ECO:0000256" key="6">
    <source>
        <dbReference type="ARBA" id="ARBA00022989"/>
    </source>
</evidence>
<feature type="transmembrane region" description="Helical" evidence="8">
    <location>
        <begin position="78"/>
        <end position="96"/>
    </location>
</feature>
<comment type="caution">
    <text evidence="10">The sequence shown here is derived from an EMBL/GenBank/DDBJ whole genome shotgun (WGS) entry which is preliminary data.</text>
</comment>
<dbReference type="Pfam" id="PF13231">
    <property type="entry name" value="PMT_2"/>
    <property type="match status" value="1"/>
</dbReference>
<keyword evidence="4" id="KW-0808">Transferase</keyword>
<dbReference type="GO" id="GO:0010041">
    <property type="term" value="P:response to iron(III) ion"/>
    <property type="evidence" value="ECO:0007669"/>
    <property type="project" value="TreeGrafter"/>
</dbReference>
<dbReference type="GO" id="GO:0006493">
    <property type="term" value="P:protein O-linked glycosylation"/>
    <property type="evidence" value="ECO:0007669"/>
    <property type="project" value="InterPro"/>
</dbReference>
<proteinExistence type="predicted"/>
<feature type="transmembrane region" description="Helical" evidence="8">
    <location>
        <begin position="202"/>
        <end position="220"/>
    </location>
</feature>
<dbReference type="AlphaFoldDB" id="A0A1E5T2Q5"/>
<evidence type="ECO:0000256" key="8">
    <source>
        <dbReference type="SAM" id="Phobius"/>
    </source>
</evidence>
<dbReference type="PANTHER" id="PTHR33908:SF3">
    <property type="entry name" value="UNDECAPRENYL PHOSPHATE-ALPHA-4-AMINO-4-DEOXY-L-ARABINOSE ARABINOSYL TRANSFERASE"/>
    <property type="match status" value="1"/>
</dbReference>
<dbReference type="Proteomes" id="UP000095552">
    <property type="component" value="Unassembled WGS sequence"/>
</dbReference>
<protein>
    <recommendedName>
        <fullName evidence="9">Glycosyltransferase RgtA/B/C/D-like domain-containing protein</fullName>
    </recommendedName>
</protein>
<feature type="transmembrane region" description="Helical" evidence="8">
    <location>
        <begin position="336"/>
        <end position="357"/>
    </location>
</feature>
<evidence type="ECO:0000256" key="5">
    <source>
        <dbReference type="ARBA" id="ARBA00022692"/>
    </source>
</evidence>